<dbReference type="GO" id="GO:0016020">
    <property type="term" value="C:membrane"/>
    <property type="evidence" value="ECO:0007669"/>
    <property type="project" value="UniProtKB-SubCell"/>
</dbReference>
<dbReference type="PANTHER" id="PTHR23292:SF6">
    <property type="entry name" value="FI16602P1-RELATED"/>
    <property type="match status" value="1"/>
</dbReference>
<keyword evidence="4" id="KW-0862">Zinc</keyword>
<organism evidence="9 10">
    <name type="scientific">Coemansia asiatica</name>
    <dbReference type="NCBI Taxonomy" id="1052880"/>
    <lineage>
        <taxon>Eukaryota</taxon>
        <taxon>Fungi</taxon>
        <taxon>Fungi incertae sedis</taxon>
        <taxon>Zoopagomycota</taxon>
        <taxon>Kickxellomycotina</taxon>
        <taxon>Kickxellomycetes</taxon>
        <taxon>Kickxellales</taxon>
        <taxon>Kickxellaceae</taxon>
        <taxon>Coemansia</taxon>
    </lineage>
</organism>
<evidence type="ECO:0000313" key="9">
    <source>
        <dbReference type="EMBL" id="KAJ1646241.1"/>
    </source>
</evidence>
<proteinExistence type="inferred from homology"/>
<evidence type="ECO:0000259" key="8">
    <source>
        <dbReference type="PROSITE" id="PS51837"/>
    </source>
</evidence>
<comment type="similarity">
    <text evidence="2">Belongs to the CDIP1/LITAF family.</text>
</comment>
<evidence type="ECO:0000256" key="2">
    <source>
        <dbReference type="ARBA" id="ARBA00005975"/>
    </source>
</evidence>
<dbReference type="Proteomes" id="UP001145021">
    <property type="component" value="Unassembled WGS sequence"/>
</dbReference>
<reference evidence="9" key="1">
    <citation type="submission" date="2022-07" db="EMBL/GenBank/DDBJ databases">
        <title>Phylogenomic reconstructions and comparative analyses of Kickxellomycotina fungi.</title>
        <authorList>
            <person name="Reynolds N.K."/>
            <person name="Stajich J.E."/>
            <person name="Barry K."/>
            <person name="Grigoriev I.V."/>
            <person name="Crous P."/>
            <person name="Smith M.E."/>
        </authorList>
    </citation>
    <scope>NUCLEOTIDE SEQUENCE</scope>
    <source>
        <strain evidence="9">NBRC 105413</strain>
    </source>
</reference>
<dbReference type="Pfam" id="PF10601">
    <property type="entry name" value="zf-LITAF-like"/>
    <property type="match status" value="1"/>
</dbReference>
<dbReference type="PROSITE" id="PS51837">
    <property type="entry name" value="LITAF"/>
    <property type="match status" value="1"/>
</dbReference>
<sequence length="297" mass="34053">MTSRLYRPISDIPDPSQMTDRRANQSNVASSSHAYNDRGAGEYYDAFETRIYPQETASPRPQSCLNQFIEVNEDDENSSDPMLSATIRNLYEDMAPTEAERSWNREYIDRAYPHNCNPINYRQQHQQSQQSQQSQQCQQRQQRQRRPGSIHNELPDYCSEPSGYRNDPPGYRNDHVYNDEPSGHHEDPLYQQGHVRLPSVHSTSGYGMYPESGPIGPVAAENLGRYSQTVECPWCHGLVTTRIKRRIGFKAGGAAVLVAAVAWPLFWVPLVVPGLHRKTHYCPQCRRKIGRGRRSYQ</sequence>
<dbReference type="SMART" id="SM00714">
    <property type="entry name" value="LITAF"/>
    <property type="match status" value="1"/>
</dbReference>
<accession>A0A9W8CL48</accession>
<feature type="region of interest" description="Disordered" evidence="6">
    <location>
        <begin position="1"/>
        <end position="38"/>
    </location>
</feature>
<dbReference type="InterPro" id="IPR037519">
    <property type="entry name" value="LITAF_fam"/>
</dbReference>
<evidence type="ECO:0000256" key="4">
    <source>
        <dbReference type="ARBA" id="ARBA00022833"/>
    </source>
</evidence>
<evidence type="ECO:0000256" key="6">
    <source>
        <dbReference type="SAM" id="MobiDB-lite"/>
    </source>
</evidence>
<dbReference type="GO" id="GO:0008270">
    <property type="term" value="F:zinc ion binding"/>
    <property type="evidence" value="ECO:0007669"/>
    <property type="project" value="TreeGrafter"/>
</dbReference>
<dbReference type="EMBL" id="JANBOH010000069">
    <property type="protein sequence ID" value="KAJ1646241.1"/>
    <property type="molecule type" value="Genomic_DNA"/>
</dbReference>
<feature type="compositionally biased region" description="Basic and acidic residues" evidence="6">
    <location>
        <begin position="172"/>
        <end position="188"/>
    </location>
</feature>
<keyword evidence="7" id="KW-1133">Transmembrane helix</keyword>
<evidence type="ECO:0000256" key="7">
    <source>
        <dbReference type="SAM" id="Phobius"/>
    </source>
</evidence>
<protein>
    <recommendedName>
        <fullName evidence="8">LITAF domain-containing protein</fullName>
    </recommendedName>
</protein>
<evidence type="ECO:0000313" key="10">
    <source>
        <dbReference type="Proteomes" id="UP001145021"/>
    </source>
</evidence>
<feature type="compositionally biased region" description="Low complexity" evidence="6">
    <location>
        <begin position="122"/>
        <end position="141"/>
    </location>
</feature>
<dbReference type="PANTHER" id="PTHR23292">
    <property type="entry name" value="LIPOPOLYSACCHARIDE-INDUCED TUMOR NECROSIS FACTOR-ALPHA FACTOR"/>
    <property type="match status" value="1"/>
</dbReference>
<feature type="transmembrane region" description="Helical" evidence="7">
    <location>
        <begin position="251"/>
        <end position="270"/>
    </location>
</feature>
<feature type="region of interest" description="Disordered" evidence="6">
    <location>
        <begin position="114"/>
        <end position="188"/>
    </location>
</feature>
<feature type="compositionally biased region" description="Polar residues" evidence="6">
    <location>
        <begin position="24"/>
        <end position="34"/>
    </location>
</feature>
<dbReference type="InterPro" id="IPR006629">
    <property type="entry name" value="LITAF"/>
</dbReference>
<keyword evidence="7" id="KW-0812">Transmembrane</keyword>
<comment type="caution">
    <text evidence="9">The sequence shown here is derived from an EMBL/GenBank/DDBJ whole genome shotgun (WGS) entry which is preliminary data.</text>
</comment>
<feature type="domain" description="LITAF" evidence="8">
    <location>
        <begin position="212"/>
        <end position="294"/>
    </location>
</feature>
<comment type="subcellular location">
    <subcellularLocation>
        <location evidence="1">Membrane</location>
        <topology evidence="1">Peripheral membrane protein</topology>
    </subcellularLocation>
</comment>
<keyword evidence="3" id="KW-0479">Metal-binding</keyword>
<evidence type="ECO:0000256" key="5">
    <source>
        <dbReference type="ARBA" id="ARBA00023136"/>
    </source>
</evidence>
<name>A0A9W8CL48_9FUNG</name>
<keyword evidence="10" id="KW-1185">Reference proteome</keyword>
<dbReference type="AlphaFoldDB" id="A0A9W8CL48"/>
<gene>
    <name evidence="9" type="ORF">LPJ64_002260</name>
</gene>
<keyword evidence="5 7" id="KW-0472">Membrane</keyword>
<evidence type="ECO:0000256" key="3">
    <source>
        <dbReference type="ARBA" id="ARBA00022723"/>
    </source>
</evidence>
<evidence type="ECO:0000256" key="1">
    <source>
        <dbReference type="ARBA" id="ARBA00004170"/>
    </source>
</evidence>